<dbReference type="Pfam" id="PF01807">
    <property type="entry name" value="Zn_ribbon_DnaG"/>
    <property type="match status" value="1"/>
</dbReference>
<dbReference type="FunFam" id="3.90.580.10:FF:000001">
    <property type="entry name" value="DNA primase"/>
    <property type="match status" value="1"/>
</dbReference>
<dbReference type="EMBL" id="CP001344">
    <property type="protein sequence ID" value="ACL44191.1"/>
    <property type="molecule type" value="Genomic_DNA"/>
</dbReference>
<dbReference type="FunFam" id="3.90.980.10:FF:000001">
    <property type="entry name" value="DNA primase"/>
    <property type="match status" value="1"/>
</dbReference>
<evidence type="ECO:0000256" key="8">
    <source>
        <dbReference type="ARBA" id="ARBA00022833"/>
    </source>
</evidence>
<dbReference type="InterPro" id="IPR006295">
    <property type="entry name" value="DNA_primase_DnaG"/>
</dbReference>
<keyword evidence="4 12" id="KW-0548">Nucleotidyltransferase</keyword>
<dbReference type="SUPFAM" id="SSF57783">
    <property type="entry name" value="Zinc beta-ribbon"/>
    <property type="match status" value="1"/>
</dbReference>
<organism evidence="14">
    <name type="scientific">Cyanothece sp. (strain PCC 7425 / ATCC 29141)</name>
    <dbReference type="NCBI Taxonomy" id="395961"/>
    <lineage>
        <taxon>Bacteria</taxon>
        <taxon>Bacillati</taxon>
        <taxon>Cyanobacteriota</taxon>
        <taxon>Cyanophyceae</taxon>
        <taxon>Gomontiellales</taxon>
        <taxon>Cyanothecaceae</taxon>
        <taxon>Cyanothece</taxon>
    </lineage>
</organism>
<evidence type="ECO:0000313" key="14">
    <source>
        <dbReference type="EMBL" id="ACL44191.1"/>
    </source>
</evidence>
<comment type="domain">
    <text evidence="12">Contains an N-terminal zinc-binding domain, a central core domain that contains the primase activity, and a C-terminal DnaB-binding domain.</text>
</comment>
<dbReference type="SMART" id="SM00493">
    <property type="entry name" value="TOPRIM"/>
    <property type="match status" value="1"/>
</dbReference>
<dbReference type="InterPro" id="IPR034151">
    <property type="entry name" value="TOPRIM_DnaG_bac"/>
</dbReference>
<dbReference type="GO" id="GO:0006269">
    <property type="term" value="P:DNA replication, synthesis of primer"/>
    <property type="evidence" value="ECO:0007669"/>
    <property type="project" value="UniProtKB-UniRule"/>
</dbReference>
<comment type="similarity">
    <text evidence="12">Belongs to the DnaG primase family.</text>
</comment>
<keyword evidence="7 12" id="KW-0863">Zinc-finger</keyword>
<reference evidence="14" key="1">
    <citation type="submission" date="2009-01" db="EMBL/GenBank/DDBJ databases">
        <title>Complete sequence of chromosome Cyanothece sp. PCC 7425.</title>
        <authorList>
            <consortium name="US DOE Joint Genome Institute"/>
            <person name="Lucas S."/>
            <person name="Copeland A."/>
            <person name="Lapidus A."/>
            <person name="Glavina del Rio T."/>
            <person name="Dalin E."/>
            <person name="Tice H."/>
            <person name="Bruce D."/>
            <person name="Goodwin L."/>
            <person name="Pitluck S."/>
            <person name="Sims D."/>
            <person name="Meineke L."/>
            <person name="Brettin T."/>
            <person name="Detter J.C."/>
            <person name="Han C."/>
            <person name="Larimer F."/>
            <person name="Land M."/>
            <person name="Hauser L."/>
            <person name="Kyrpides N."/>
            <person name="Ovchinnikova G."/>
            <person name="Liberton M."/>
            <person name="Stoeckel J."/>
            <person name="Banerjee A."/>
            <person name="Singh A."/>
            <person name="Page L."/>
            <person name="Sato H."/>
            <person name="Zhao L."/>
            <person name="Sherman L."/>
            <person name="Pakrasi H."/>
            <person name="Richardson P."/>
        </authorList>
    </citation>
    <scope>NUCLEOTIDE SEQUENCE</scope>
    <source>
        <strain evidence="14">PCC 7425</strain>
    </source>
</reference>
<sequence length="690" mass="79019">MDIPRLHPDTIEQVRQATDIVEIVSEYVVLRKAGRDFSGCCPFHEDKSPSFSVSPAKQFYYCFGCGAGGNAIKFLMEIGKRSFSEVVLELAQKYGVPVKTLQDTEKQDLQRKLSLREQLYEVLALTCNFYQHALRQPQGYHALQYVQAARQLSEATIQEFQIGYAPAGWQVLYGYLVEQKQYPVELVEQAGLIVPRKGGGYYDRFRDRLIIPIHDLQSRVVGFGSRTLTNEEPKYLNSPETEVFNKGKILFGLDKARGAIAKADQAVVVEGYFDVIALHAAGIKNVVAAMGTALSQEQMRQLLRYCESKQIILNFDADKAGAKAAERAIGEIEDLAYRGEVQLRVLNIPNGKDADEYLKEYSPNDYQTLIDQAPLWLNWQIERALVGQDLRQADQFQQVIQKMVQLLGNLPNASLRTHYIHYCAGLLSQGDARLALQLEEALRSQVRGQRWHGRSQKWQRPADFTLREAAEAQLLRIYLHCPPYRQDIHNALSQRELEFSLSHHRFLWRQILVVEEQHTPPPDEQGQPPHPELAPGLAELDLITALQDLCTDFSQEMQQVFHLIQLDEKTQLDILRPALSIQAAAASLERIACEKRCRHLLELWETATQSAFSENSQKQVLSTYLKNMLDSEAEHIQELLQEEDHWLQELERIRKLYYQEKRYLQQLDQQRCVNLNALTQATIGDFVNLN</sequence>
<comment type="catalytic activity">
    <reaction evidence="12">
        <text>ssDNA + n NTP = ssDNA/pppN(pN)n-1 hybrid + (n-1) diphosphate.</text>
        <dbReference type="EC" id="2.7.7.101"/>
    </reaction>
</comment>
<dbReference type="Pfam" id="PF13155">
    <property type="entry name" value="Toprim_2"/>
    <property type="match status" value="1"/>
</dbReference>
<dbReference type="SUPFAM" id="SSF56731">
    <property type="entry name" value="DNA primase core"/>
    <property type="match status" value="1"/>
</dbReference>
<dbReference type="HAMAP" id="MF_00974">
    <property type="entry name" value="DNA_primase_DnaG"/>
    <property type="match status" value="1"/>
</dbReference>
<dbReference type="GO" id="GO:0008270">
    <property type="term" value="F:zinc ion binding"/>
    <property type="evidence" value="ECO:0007669"/>
    <property type="project" value="UniProtKB-UniRule"/>
</dbReference>
<dbReference type="PANTHER" id="PTHR30313:SF2">
    <property type="entry name" value="DNA PRIMASE"/>
    <property type="match status" value="1"/>
</dbReference>
<dbReference type="EC" id="2.7.7.101" evidence="12"/>
<keyword evidence="11 12" id="KW-0804">Transcription</keyword>
<keyword evidence="10 12" id="KW-0238">DNA-binding</keyword>
<name>B8HS85_CYAP4</name>
<keyword evidence="1 12" id="KW-0240">DNA-directed RNA polymerase</keyword>
<dbReference type="AlphaFoldDB" id="B8HS85"/>
<feature type="zinc finger region" description="CHC2-type" evidence="12">
    <location>
        <begin position="41"/>
        <end position="65"/>
    </location>
</feature>
<evidence type="ECO:0000256" key="3">
    <source>
        <dbReference type="ARBA" id="ARBA00022679"/>
    </source>
</evidence>
<dbReference type="InterPro" id="IPR013264">
    <property type="entry name" value="DNAG_N"/>
</dbReference>
<evidence type="ECO:0000256" key="10">
    <source>
        <dbReference type="ARBA" id="ARBA00023125"/>
    </source>
</evidence>
<dbReference type="Gene3D" id="3.90.980.10">
    <property type="entry name" value="DNA primase, catalytic core, N-terminal domain"/>
    <property type="match status" value="1"/>
</dbReference>
<dbReference type="InterPro" id="IPR002694">
    <property type="entry name" value="Znf_CHC2"/>
</dbReference>
<keyword evidence="5 12" id="KW-0235">DNA replication</keyword>
<dbReference type="InterPro" id="IPR037068">
    <property type="entry name" value="DNA_primase_core_N_sf"/>
</dbReference>
<evidence type="ECO:0000256" key="7">
    <source>
        <dbReference type="ARBA" id="ARBA00022771"/>
    </source>
</evidence>
<dbReference type="KEGG" id="cyn:Cyan7425_1824"/>
<dbReference type="NCBIfam" id="TIGR01391">
    <property type="entry name" value="dnaG"/>
    <property type="match status" value="1"/>
</dbReference>
<keyword evidence="8 12" id="KW-0862">Zinc</keyword>
<gene>
    <name evidence="12" type="primary">dnaG</name>
    <name evidence="14" type="ordered locus">Cyan7425_1824</name>
</gene>
<dbReference type="InterPro" id="IPR030846">
    <property type="entry name" value="DnaG_bac"/>
</dbReference>
<dbReference type="FunFam" id="3.40.1360.10:FF:000002">
    <property type="entry name" value="DNA primase"/>
    <property type="match status" value="1"/>
</dbReference>
<keyword evidence="3 12" id="KW-0808">Transferase</keyword>
<comment type="function">
    <text evidence="12">RNA polymerase that catalyzes the synthesis of short RNA molecules used as primers for DNA polymerase during DNA replication.</text>
</comment>
<dbReference type="InterPro" id="IPR006171">
    <property type="entry name" value="TOPRIM_dom"/>
</dbReference>
<evidence type="ECO:0000256" key="5">
    <source>
        <dbReference type="ARBA" id="ARBA00022705"/>
    </source>
</evidence>
<evidence type="ECO:0000256" key="4">
    <source>
        <dbReference type="ARBA" id="ARBA00022695"/>
    </source>
</evidence>
<evidence type="ECO:0000256" key="6">
    <source>
        <dbReference type="ARBA" id="ARBA00022723"/>
    </source>
</evidence>
<evidence type="ECO:0000259" key="13">
    <source>
        <dbReference type="PROSITE" id="PS50880"/>
    </source>
</evidence>
<dbReference type="eggNOG" id="COG0358">
    <property type="taxonomic scope" value="Bacteria"/>
</dbReference>
<dbReference type="InterPro" id="IPR019475">
    <property type="entry name" value="DNA_primase_DnaB-bd"/>
</dbReference>
<evidence type="ECO:0000256" key="12">
    <source>
        <dbReference type="HAMAP-Rule" id="MF_00974"/>
    </source>
</evidence>
<dbReference type="SMART" id="SM00400">
    <property type="entry name" value="ZnF_CHCC"/>
    <property type="match status" value="1"/>
</dbReference>
<dbReference type="CDD" id="cd03364">
    <property type="entry name" value="TOPRIM_DnaG_primases"/>
    <property type="match status" value="1"/>
</dbReference>
<dbReference type="GO" id="GO:0003677">
    <property type="term" value="F:DNA binding"/>
    <property type="evidence" value="ECO:0007669"/>
    <property type="project" value="UniProtKB-KW"/>
</dbReference>
<protein>
    <recommendedName>
        <fullName evidence="12">DNA primase</fullName>
        <ecNumber evidence="12">2.7.7.101</ecNumber>
    </recommendedName>
</protein>
<dbReference type="PROSITE" id="PS50880">
    <property type="entry name" value="TOPRIM"/>
    <property type="match status" value="1"/>
</dbReference>
<keyword evidence="6 12" id="KW-0479">Metal-binding</keyword>
<dbReference type="Pfam" id="PF10410">
    <property type="entry name" value="DnaB_bind"/>
    <property type="match status" value="1"/>
</dbReference>
<dbReference type="PANTHER" id="PTHR30313">
    <property type="entry name" value="DNA PRIMASE"/>
    <property type="match status" value="1"/>
</dbReference>
<accession>B8HS85</accession>
<feature type="domain" description="Toprim" evidence="13">
    <location>
        <begin position="264"/>
        <end position="347"/>
    </location>
</feature>
<dbReference type="GO" id="GO:0000428">
    <property type="term" value="C:DNA-directed RNA polymerase complex"/>
    <property type="evidence" value="ECO:0007669"/>
    <property type="project" value="UniProtKB-KW"/>
</dbReference>
<dbReference type="InterPro" id="IPR036977">
    <property type="entry name" value="DNA_primase_Znf_CHC2"/>
</dbReference>
<dbReference type="Gene3D" id="3.90.580.10">
    <property type="entry name" value="Zinc finger, CHC2-type domain"/>
    <property type="match status" value="1"/>
</dbReference>
<dbReference type="Gene3D" id="3.40.1360.10">
    <property type="match status" value="1"/>
</dbReference>
<dbReference type="GO" id="GO:0003899">
    <property type="term" value="F:DNA-directed RNA polymerase activity"/>
    <property type="evidence" value="ECO:0007669"/>
    <property type="project" value="UniProtKB-UniRule"/>
</dbReference>
<keyword evidence="2 12" id="KW-0639">Primosome</keyword>
<dbReference type="STRING" id="395961.Cyan7425_1824"/>
<proteinExistence type="inferred from homology"/>
<evidence type="ECO:0000256" key="2">
    <source>
        <dbReference type="ARBA" id="ARBA00022515"/>
    </source>
</evidence>
<dbReference type="OrthoDB" id="9803773at2"/>
<evidence type="ECO:0000256" key="9">
    <source>
        <dbReference type="ARBA" id="ARBA00022842"/>
    </source>
</evidence>
<dbReference type="HOGENOM" id="CLU_013501_3_1_3"/>
<dbReference type="GO" id="GO:0005737">
    <property type="term" value="C:cytoplasm"/>
    <property type="evidence" value="ECO:0007669"/>
    <property type="project" value="TreeGrafter"/>
</dbReference>
<keyword evidence="9" id="KW-0460">Magnesium</keyword>
<evidence type="ECO:0000256" key="1">
    <source>
        <dbReference type="ARBA" id="ARBA00022478"/>
    </source>
</evidence>
<evidence type="ECO:0000256" key="11">
    <source>
        <dbReference type="ARBA" id="ARBA00023163"/>
    </source>
</evidence>
<dbReference type="Pfam" id="PF08275">
    <property type="entry name" value="DNAG_N"/>
    <property type="match status" value="1"/>
</dbReference>
<dbReference type="InterPro" id="IPR050219">
    <property type="entry name" value="DnaG_primase"/>
</dbReference>
<comment type="cofactor">
    <cofactor evidence="12">
        <name>Zn(2+)</name>
        <dbReference type="ChEBI" id="CHEBI:29105"/>
    </cofactor>
    <text evidence="12">Binds 1 zinc ion per monomer.</text>
</comment>
<dbReference type="GO" id="GO:1990077">
    <property type="term" value="C:primosome complex"/>
    <property type="evidence" value="ECO:0007669"/>
    <property type="project" value="UniProtKB-KW"/>
</dbReference>
<comment type="subunit">
    <text evidence="12">Monomer. Interacts with DnaB.</text>
</comment>